<dbReference type="EMBL" id="BMPD01000011">
    <property type="protein sequence ID" value="GGK84163.1"/>
    <property type="molecule type" value="Genomic_DNA"/>
</dbReference>
<reference evidence="1" key="2">
    <citation type="submission" date="2020-09" db="EMBL/GenBank/DDBJ databases">
        <authorList>
            <person name="Sun Q."/>
            <person name="Ohkuma M."/>
        </authorList>
    </citation>
    <scope>NUCLEOTIDE SEQUENCE</scope>
    <source>
        <strain evidence="1">JCM 19018</strain>
    </source>
</reference>
<comment type="caution">
    <text evidence="1">The sequence shown here is derived from an EMBL/GenBank/DDBJ whole genome shotgun (WGS) entry which is preliminary data.</text>
</comment>
<dbReference type="Proteomes" id="UP000614221">
    <property type="component" value="Unassembled WGS sequence"/>
</dbReference>
<sequence>MTRWCGYDYTMHYGTTDGETLLRYDNAHERPHGHERHVGDDVTEIEFPGIIDLFDRFRREINELPP</sequence>
<organism evidence="1 2">
    <name type="scientific">Haloarcula sebkhae</name>
    <dbReference type="NCBI Taxonomy" id="932660"/>
    <lineage>
        <taxon>Archaea</taxon>
        <taxon>Methanobacteriati</taxon>
        <taxon>Methanobacteriota</taxon>
        <taxon>Stenosarchaea group</taxon>
        <taxon>Halobacteria</taxon>
        <taxon>Halobacteriales</taxon>
        <taxon>Haloarculaceae</taxon>
        <taxon>Haloarcula</taxon>
    </lineage>
</organism>
<dbReference type="InterPro" id="IPR045397">
    <property type="entry name" value="TumE-like"/>
</dbReference>
<dbReference type="Pfam" id="PF20126">
    <property type="entry name" value="TumE"/>
    <property type="match status" value="1"/>
</dbReference>
<accession>A0A830F4Y6</accession>
<evidence type="ECO:0000313" key="1">
    <source>
        <dbReference type="EMBL" id="GGK84163.1"/>
    </source>
</evidence>
<dbReference type="OrthoDB" id="216222at2157"/>
<name>A0A830F4Y6_9EURY</name>
<gene>
    <name evidence="1" type="ORF">GCM10009067_40470</name>
</gene>
<dbReference type="AlphaFoldDB" id="A0A830F4Y6"/>
<protein>
    <submittedName>
        <fullName evidence="1">Uncharacterized protein</fullName>
    </submittedName>
</protein>
<proteinExistence type="predicted"/>
<dbReference type="RefSeq" id="WP_188980787.1">
    <property type="nucleotide sequence ID" value="NZ_BMPD01000011.1"/>
</dbReference>
<evidence type="ECO:0000313" key="2">
    <source>
        <dbReference type="Proteomes" id="UP000614221"/>
    </source>
</evidence>
<reference evidence="1" key="1">
    <citation type="journal article" date="2014" name="Int. J. Syst. Evol. Microbiol.">
        <title>Complete genome sequence of Corynebacterium casei LMG S-19264T (=DSM 44701T), isolated from a smear-ripened cheese.</title>
        <authorList>
            <consortium name="US DOE Joint Genome Institute (JGI-PGF)"/>
            <person name="Walter F."/>
            <person name="Albersmeier A."/>
            <person name="Kalinowski J."/>
            <person name="Ruckert C."/>
        </authorList>
    </citation>
    <scope>NUCLEOTIDE SEQUENCE</scope>
    <source>
        <strain evidence="1">JCM 19018</strain>
    </source>
</reference>